<dbReference type="Proteomes" id="UP000001591">
    <property type="component" value="Chromosome"/>
</dbReference>
<evidence type="ECO:0000313" key="2">
    <source>
        <dbReference type="Proteomes" id="UP000001591"/>
    </source>
</evidence>
<proteinExistence type="predicted"/>
<dbReference type="eggNOG" id="ENOG5033HXE">
    <property type="taxonomic scope" value="Bacteria"/>
</dbReference>
<sequence length="171" mass="18265">MGTTLPMRTAQIAAELTTTAMVLGETALAAQQTVALRLTRLAQAAAEPSRLMDPEFRLMGWEKLEAARAAGFAMVEGWGAVHEAFWHWSGRQCAAAQEATVAAATARGAPELMQAQQRFAEASLDAAEAAVARLALATDRIARLGLAPYHKATRSNARRLSREAKLPVLLG</sequence>
<evidence type="ECO:0000313" key="1">
    <source>
        <dbReference type="EMBL" id="ACI99971.1"/>
    </source>
</evidence>
<organism evidence="1 2">
    <name type="scientific">Rhodospirillum centenum (strain ATCC 51521 / SW)</name>
    <dbReference type="NCBI Taxonomy" id="414684"/>
    <lineage>
        <taxon>Bacteria</taxon>
        <taxon>Pseudomonadati</taxon>
        <taxon>Pseudomonadota</taxon>
        <taxon>Alphaproteobacteria</taxon>
        <taxon>Rhodospirillales</taxon>
        <taxon>Rhodospirillaceae</taxon>
        <taxon>Rhodospirillum</taxon>
    </lineage>
</organism>
<dbReference type="STRING" id="414684.RC1_2591"/>
<evidence type="ECO:0008006" key="3">
    <source>
        <dbReference type="Google" id="ProtNLM"/>
    </source>
</evidence>
<gene>
    <name evidence="1" type="ordered locus">RC1_2591</name>
</gene>
<dbReference type="KEGG" id="rce:RC1_2591"/>
<protein>
    <recommendedName>
        <fullName evidence="3">Phasin domain-containing protein</fullName>
    </recommendedName>
</protein>
<reference evidence="1 2" key="1">
    <citation type="journal article" date="2010" name="BMC Genomics">
        <title>Metabolic flexibility revealed in the genome of the cyst-forming alpha-1 proteobacterium Rhodospirillum centenum.</title>
        <authorList>
            <person name="Lu Y.K."/>
            <person name="Marden J."/>
            <person name="Han M."/>
            <person name="Swingley W.D."/>
            <person name="Mastrian S.D."/>
            <person name="Chowdhury S.R."/>
            <person name="Hao J."/>
            <person name="Helmy T."/>
            <person name="Kim S."/>
            <person name="Kurdoglu A.A."/>
            <person name="Matthies H.J."/>
            <person name="Rollo D."/>
            <person name="Stothard P."/>
            <person name="Blankenship R.E."/>
            <person name="Bauer C.E."/>
            <person name="Touchman J.W."/>
        </authorList>
    </citation>
    <scope>NUCLEOTIDE SEQUENCE [LARGE SCALE GENOMIC DNA]</scope>
    <source>
        <strain evidence="2">ATCC 51521 / SW</strain>
    </source>
</reference>
<dbReference type="EMBL" id="CP000613">
    <property type="protein sequence ID" value="ACI99971.1"/>
    <property type="molecule type" value="Genomic_DNA"/>
</dbReference>
<dbReference type="AlphaFoldDB" id="B6IU94"/>
<keyword evidence="2" id="KW-1185">Reference proteome</keyword>
<name>B6IU94_RHOCS</name>
<dbReference type="OrthoDB" id="7303821at2"/>
<dbReference type="RefSeq" id="WP_012567753.1">
    <property type="nucleotide sequence ID" value="NC_011420.2"/>
</dbReference>
<accession>B6IU94</accession>
<dbReference type="HOGENOM" id="CLU_115309_1_0_5"/>